<name>A0A0B7BUS5_9EUPU</name>
<feature type="non-terminal residue" evidence="3">
    <location>
        <position position="86"/>
    </location>
</feature>
<feature type="region of interest" description="Disordered" evidence="1">
    <location>
        <begin position="59"/>
        <end position="86"/>
    </location>
</feature>
<accession>A0A0B7BUS5</accession>
<sequence>MSCTYLIVLFVVSYTFVLRVQSRNKADTSGEIAQEETLAMDRTYVEKTDRKNCKTDTVLEPAGKKSMGRPRNTRRRELETDFKRIG</sequence>
<gene>
    <name evidence="3" type="primary">ORF209383</name>
</gene>
<evidence type="ECO:0000256" key="2">
    <source>
        <dbReference type="SAM" id="SignalP"/>
    </source>
</evidence>
<feature type="chain" id="PRO_5002112039" description="Secreted protein" evidence="2">
    <location>
        <begin position="23"/>
        <end position="86"/>
    </location>
</feature>
<organism evidence="3">
    <name type="scientific">Arion vulgaris</name>
    <dbReference type="NCBI Taxonomy" id="1028688"/>
    <lineage>
        <taxon>Eukaryota</taxon>
        <taxon>Metazoa</taxon>
        <taxon>Spiralia</taxon>
        <taxon>Lophotrochozoa</taxon>
        <taxon>Mollusca</taxon>
        <taxon>Gastropoda</taxon>
        <taxon>Heterobranchia</taxon>
        <taxon>Euthyneura</taxon>
        <taxon>Panpulmonata</taxon>
        <taxon>Eupulmonata</taxon>
        <taxon>Stylommatophora</taxon>
        <taxon>Helicina</taxon>
        <taxon>Arionoidea</taxon>
        <taxon>Arionidae</taxon>
        <taxon>Arion</taxon>
    </lineage>
</organism>
<dbReference type="EMBL" id="HACG01049040">
    <property type="protein sequence ID" value="CEK95905.1"/>
    <property type="molecule type" value="Transcribed_RNA"/>
</dbReference>
<keyword evidence="2" id="KW-0732">Signal</keyword>
<evidence type="ECO:0000256" key="1">
    <source>
        <dbReference type="SAM" id="MobiDB-lite"/>
    </source>
</evidence>
<dbReference type="AlphaFoldDB" id="A0A0B7BUS5"/>
<evidence type="ECO:0008006" key="4">
    <source>
        <dbReference type="Google" id="ProtNLM"/>
    </source>
</evidence>
<evidence type="ECO:0000313" key="3">
    <source>
        <dbReference type="EMBL" id="CEK95905.1"/>
    </source>
</evidence>
<protein>
    <recommendedName>
        <fullName evidence="4">Secreted protein</fullName>
    </recommendedName>
</protein>
<feature type="compositionally biased region" description="Basic and acidic residues" evidence="1">
    <location>
        <begin position="75"/>
        <end position="86"/>
    </location>
</feature>
<proteinExistence type="predicted"/>
<reference evidence="3" key="1">
    <citation type="submission" date="2014-12" db="EMBL/GenBank/DDBJ databases">
        <title>Insight into the proteome of Arion vulgaris.</title>
        <authorList>
            <person name="Aradska J."/>
            <person name="Bulat T."/>
            <person name="Smidak R."/>
            <person name="Sarate P."/>
            <person name="Gangsoo J."/>
            <person name="Sialana F."/>
            <person name="Bilban M."/>
            <person name="Lubec G."/>
        </authorList>
    </citation>
    <scope>NUCLEOTIDE SEQUENCE</scope>
    <source>
        <tissue evidence="3">Skin</tissue>
    </source>
</reference>
<feature type="signal peptide" evidence="2">
    <location>
        <begin position="1"/>
        <end position="22"/>
    </location>
</feature>